<reference evidence="10" key="1">
    <citation type="submission" date="2020-04" db="EMBL/GenBank/DDBJ databases">
        <title>Analysis of mating type loci in Filobasidium floriforme.</title>
        <authorList>
            <person name="Nowrousian M."/>
        </authorList>
    </citation>
    <scope>NUCLEOTIDE SEQUENCE</scope>
    <source>
        <strain evidence="10">CBS 6242</strain>
    </source>
</reference>
<keyword evidence="7 9" id="KW-1133">Transmembrane helix</keyword>
<dbReference type="GO" id="GO:0035673">
    <property type="term" value="F:oligopeptide transmembrane transporter activity"/>
    <property type="evidence" value="ECO:0007669"/>
    <property type="project" value="InterPro"/>
</dbReference>
<comment type="subcellular location">
    <subcellularLocation>
        <location evidence="1">Membrane</location>
        <topology evidence="1">Multi-pass membrane protein</topology>
    </subcellularLocation>
</comment>
<dbReference type="PANTHER" id="PTHR22601">
    <property type="entry name" value="ISP4 LIKE PROTEIN"/>
    <property type="match status" value="1"/>
</dbReference>
<feature type="transmembrane region" description="Helical" evidence="9">
    <location>
        <begin position="484"/>
        <end position="509"/>
    </location>
</feature>
<keyword evidence="11" id="KW-1185">Reference proteome</keyword>
<feature type="transmembrane region" description="Helical" evidence="9">
    <location>
        <begin position="575"/>
        <end position="597"/>
    </location>
</feature>
<feature type="transmembrane region" description="Helical" evidence="9">
    <location>
        <begin position="342"/>
        <end position="361"/>
    </location>
</feature>
<organism evidence="10 11">
    <name type="scientific">Filobasidium floriforme</name>
    <dbReference type="NCBI Taxonomy" id="5210"/>
    <lineage>
        <taxon>Eukaryota</taxon>
        <taxon>Fungi</taxon>
        <taxon>Dikarya</taxon>
        <taxon>Basidiomycota</taxon>
        <taxon>Agaricomycotina</taxon>
        <taxon>Tremellomycetes</taxon>
        <taxon>Filobasidiales</taxon>
        <taxon>Filobasidiaceae</taxon>
        <taxon>Filobasidium</taxon>
    </lineage>
</organism>
<proteinExistence type="inferred from homology"/>
<feature type="transmembrane region" description="Helical" evidence="9">
    <location>
        <begin position="548"/>
        <end position="568"/>
    </location>
</feature>
<keyword evidence="8 9" id="KW-0472">Membrane</keyword>
<evidence type="ECO:0000256" key="3">
    <source>
        <dbReference type="ARBA" id="ARBA00022448"/>
    </source>
</evidence>
<keyword evidence="6" id="KW-0653">Protein transport</keyword>
<dbReference type="Proteomes" id="UP000812966">
    <property type="component" value="Unassembled WGS sequence"/>
</dbReference>
<evidence type="ECO:0000256" key="1">
    <source>
        <dbReference type="ARBA" id="ARBA00004141"/>
    </source>
</evidence>
<feature type="transmembrane region" description="Helical" evidence="9">
    <location>
        <begin position="658"/>
        <end position="680"/>
    </location>
</feature>
<gene>
    <name evidence="10" type="ORF">FFLO_05410</name>
</gene>
<evidence type="ECO:0000313" key="11">
    <source>
        <dbReference type="Proteomes" id="UP000812966"/>
    </source>
</evidence>
<sequence>MAALSNDAKGDLPVAIQPYTTPFEDTLMEEKKDFTKEEIVPVSPNELGYLDDTPGGLLSRTTPQDLEEAEEYAKTLTLEEVRTILTDALKVHEHDPGFPLLVIRQAQKFLYDEEAQEDAEAYETLTRLMFIEAALIVNHSPYAEVRAVVPNKDDPAMPSSTIRAWTISMLFVAAGAVINQLFSVRQPSITVASNVAQLLSFPLGKLWERWVPDWRFRFFGTEMSLNPGPFNRKEHMLITIGANVGFSTPYTDNIIWSQALPQYYNQAYAKQFSYQILVGLGTNFVGYGMAGLTRRFLVYPSYAVWPTSLVTIALNEALHSGTENTTTRGPFNTLFKASRMRAFVLFFSGMFVYFFLPNYMFTALSAFNFMSWIAPTNSVYNNITGFSNGLGLSPWPTFDWNIVTFMGDPLVLPAFNIINSCVGMLCTMFMILAIYYSNAYHTSYLPINSNRTFDRYGGLYNVSRAIDSQGHFAKQEYMDYSQAYMAAGNVTVYFWFFAIYSAVVSYAFLYHRHEIAMGFSNVFRRKKALGYKDVHNKLMQAYPEVSEWVYLGVLCVAAGCGIAGIAAWETYTTPAVVIYGIILCAVAVVPVGIIASITGLEVTLNVIAEFIGGAWVAGNALAMNYFKSFGYVTCAHALAFSKDLKLAHYVKINPRHTFCMQIAATLVSTFVCTAILNFQIGLKDVCTPDAPFRFTCPGINTFFTAAVFWGTLGPHKMFGPGGQYTELLIGFPVGFVIPIIFYFAMKRFPRQSWLRQVHPIPLIAGGIAWAPYNLAYTLPALPWSILSMVYLKKRYLPLWSKYNYTISAALSSAIALSGVLIFFALQFPGAEFPEWWGNAADTGCEAKACRRFTVDPKLGFGPAPGEFPG</sequence>
<evidence type="ECO:0000256" key="4">
    <source>
        <dbReference type="ARBA" id="ARBA00022692"/>
    </source>
</evidence>
<comment type="caution">
    <text evidence="10">The sequence shown here is derived from an EMBL/GenBank/DDBJ whole genome shotgun (WGS) entry which is preliminary data.</text>
</comment>
<evidence type="ECO:0000256" key="8">
    <source>
        <dbReference type="ARBA" id="ARBA00023136"/>
    </source>
</evidence>
<feature type="transmembrane region" description="Helical" evidence="9">
    <location>
        <begin position="724"/>
        <end position="745"/>
    </location>
</feature>
<dbReference type="Pfam" id="PF03169">
    <property type="entry name" value="OPT"/>
    <property type="match status" value="1"/>
</dbReference>
<feature type="transmembrane region" description="Helical" evidence="9">
    <location>
        <begin position="803"/>
        <end position="825"/>
    </location>
</feature>
<keyword evidence="3" id="KW-0813">Transport</keyword>
<comment type="similarity">
    <text evidence="2">Belongs to the oligopeptide OPT transporter family.</text>
</comment>
<protein>
    <submittedName>
        <fullName evidence="10">Uncharacterized protein</fullName>
    </submittedName>
</protein>
<dbReference type="GO" id="GO:0015031">
    <property type="term" value="P:protein transport"/>
    <property type="evidence" value="ECO:0007669"/>
    <property type="project" value="UniProtKB-KW"/>
</dbReference>
<evidence type="ECO:0000256" key="7">
    <source>
        <dbReference type="ARBA" id="ARBA00022989"/>
    </source>
</evidence>
<dbReference type="GO" id="GO:0016020">
    <property type="term" value="C:membrane"/>
    <property type="evidence" value="ECO:0007669"/>
    <property type="project" value="UniProtKB-SubCell"/>
</dbReference>
<dbReference type="InterPro" id="IPR004648">
    <property type="entry name" value="Oligpept_transpt"/>
</dbReference>
<keyword evidence="4 9" id="KW-0812">Transmembrane</keyword>
<dbReference type="InterPro" id="IPR004813">
    <property type="entry name" value="OPT"/>
</dbReference>
<evidence type="ECO:0000256" key="2">
    <source>
        <dbReference type="ARBA" id="ARBA00008807"/>
    </source>
</evidence>
<dbReference type="NCBIfam" id="TIGR00728">
    <property type="entry name" value="OPT_sfam"/>
    <property type="match status" value="1"/>
</dbReference>
<feature type="transmembrane region" description="Helical" evidence="9">
    <location>
        <begin position="774"/>
        <end position="791"/>
    </location>
</feature>
<accession>A0A8K0NN80</accession>
<feature type="transmembrane region" description="Helical" evidence="9">
    <location>
        <begin position="603"/>
        <end position="622"/>
    </location>
</feature>
<evidence type="ECO:0000256" key="5">
    <source>
        <dbReference type="ARBA" id="ARBA00022856"/>
    </source>
</evidence>
<feature type="transmembrane region" description="Helical" evidence="9">
    <location>
        <begin position="414"/>
        <end position="436"/>
    </location>
</feature>
<evidence type="ECO:0000256" key="9">
    <source>
        <dbReference type="SAM" id="Phobius"/>
    </source>
</evidence>
<dbReference type="AlphaFoldDB" id="A0A8K0NN80"/>
<name>A0A8K0NN80_9TREE</name>
<feature type="transmembrane region" description="Helical" evidence="9">
    <location>
        <begin position="162"/>
        <end position="182"/>
    </location>
</feature>
<evidence type="ECO:0000313" key="10">
    <source>
        <dbReference type="EMBL" id="KAG7529770.1"/>
    </source>
</evidence>
<keyword evidence="5" id="KW-0571">Peptide transport</keyword>
<feature type="transmembrane region" description="Helical" evidence="9">
    <location>
        <begin position="692"/>
        <end position="712"/>
    </location>
</feature>
<evidence type="ECO:0000256" key="6">
    <source>
        <dbReference type="ARBA" id="ARBA00022927"/>
    </source>
</evidence>
<dbReference type="OrthoDB" id="9986677at2759"/>
<dbReference type="EMBL" id="JABELV010000136">
    <property type="protein sequence ID" value="KAG7529770.1"/>
    <property type="molecule type" value="Genomic_DNA"/>
</dbReference>
<dbReference type="NCBIfam" id="TIGR00727">
    <property type="entry name" value="ISP4_OPT"/>
    <property type="match status" value="1"/>
</dbReference>